<dbReference type="AlphaFoldDB" id="A0A1W1CIZ4"/>
<organism evidence="1">
    <name type="scientific">hydrothermal vent metagenome</name>
    <dbReference type="NCBI Taxonomy" id="652676"/>
    <lineage>
        <taxon>unclassified sequences</taxon>
        <taxon>metagenomes</taxon>
        <taxon>ecological metagenomes</taxon>
    </lineage>
</organism>
<name>A0A1W1CIZ4_9ZZZZ</name>
<gene>
    <name evidence="1" type="ORF">MNB_SM-6-240</name>
</gene>
<protein>
    <submittedName>
        <fullName evidence="1">Uncharacterized protein</fullName>
    </submittedName>
</protein>
<dbReference type="EMBL" id="FPHK01000096">
    <property type="protein sequence ID" value="SFV65776.1"/>
    <property type="molecule type" value="Genomic_DNA"/>
</dbReference>
<evidence type="ECO:0000313" key="1">
    <source>
        <dbReference type="EMBL" id="SFV65776.1"/>
    </source>
</evidence>
<reference evidence="1" key="1">
    <citation type="submission" date="2016-10" db="EMBL/GenBank/DDBJ databases">
        <authorList>
            <person name="de Groot N.N."/>
        </authorList>
    </citation>
    <scope>NUCLEOTIDE SEQUENCE</scope>
</reference>
<proteinExistence type="predicted"/>
<sequence>MLPVTAKEATRINTETGPIPVSDFSYFLYLFRAAYVAGIKASRNNFPNENFEKSDVKKLTNIVQENLLHKSKRDITFLSFYKLPPHEDLTILDIKRENPLDVIFGGISIAFAVAVILSGGKFELTKDGLKVELPSLGDGIRSLRDAFGEREI</sequence>
<accession>A0A1W1CIZ4</accession>